<proteinExistence type="predicted"/>
<dbReference type="Proteomes" id="UP001054945">
    <property type="component" value="Unassembled WGS sequence"/>
</dbReference>
<dbReference type="AlphaFoldDB" id="A0AAV4RKU9"/>
<gene>
    <name evidence="2" type="ORF">CEXT_672101</name>
</gene>
<reference evidence="2 3" key="1">
    <citation type="submission" date="2021-06" db="EMBL/GenBank/DDBJ databases">
        <title>Caerostris extrusa draft genome.</title>
        <authorList>
            <person name="Kono N."/>
            <person name="Arakawa K."/>
        </authorList>
    </citation>
    <scope>NUCLEOTIDE SEQUENCE [LARGE SCALE GENOMIC DNA]</scope>
</reference>
<feature type="compositionally biased region" description="Basic and acidic residues" evidence="1">
    <location>
        <begin position="1"/>
        <end position="10"/>
    </location>
</feature>
<feature type="compositionally biased region" description="Basic residues" evidence="1">
    <location>
        <begin position="45"/>
        <end position="54"/>
    </location>
</feature>
<comment type="caution">
    <text evidence="2">The sequence shown here is derived from an EMBL/GenBank/DDBJ whole genome shotgun (WGS) entry which is preliminary data.</text>
</comment>
<sequence>MKQDVQKMKMDPPVPGGGGLTRGWSRERDPRQLGEGSVSSDDRLHSRRGSRKSVIRGYARAGLSVSILEPAVHPGSDSLEHKRLNRESITSRRAWRMEAGNWSEGVHSTHRLNRALRGFF</sequence>
<dbReference type="EMBL" id="BPLR01008103">
    <property type="protein sequence ID" value="GIY22090.1"/>
    <property type="molecule type" value="Genomic_DNA"/>
</dbReference>
<evidence type="ECO:0000313" key="2">
    <source>
        <dbReference type="EMBL" id="GIY22090.1"/>
    </source>
</evidence>
<accession>A0AAV4RKU9</accession>
<evidence type="ECO:0000256" key="1">
    <source>
        <dbReference type="SAM" id="MobiDB-lite"/>
    </source>
</evidence>
<feature type="region of interest" description="Disordered" evidence="1">
    <location>
        <begin position="1"/>
        <end position="55"/>
    </location>
</feature>
<evidence type="ECO:0000313" key="3">
    <source>
        <dbReference type="Proteomes" id="UP001054945"/>
    </source>
</evidence>
<keyword evidence="3" id="KW-1185">Reference proteome</keyword>
<protein>
    <submittedName>
        <fullName evidence="2">Uncharacterized protein</fullName>
    </submittedName>
</protein>
<name>A0AAV4RKU9_CAEEX</name>
<organism evidence="2 3">
    <name type="scientific">Caerostris extrusa</name>
    <name type="common">Bark spider</name>
    <name type="synonym">Caerostris bankana</name>
    <dbReference type="NCBI Taxonomy" id="172846"/>
    <lineage>
        <taxon>Eukaryota</taxon>
        <taxon>Metazoa</taxon>
        <taxon>Ecdysozoa</taxon>
        <taxon>Arthropoda</taxon>
        <taxon>Chelicerata</taxon>
        <taxon>Arachnida</taxon>
        <taxon>Araneae</taxon>
        <taxon>Araneomorphae</taxon>
        <taxon>Entelegynae</taxon>
        <taxon>Araneoidea</taxon>
        <taxon>Araneidae</taxon>
        <taxon>Caerostris</taxon>
    </lineage>
</organism>